<protein>
    <recommendedName>
        <fullName evidence="3">DUF4190 domain-containing protein</fullName>
    </recommendedName>
</protein>
<feature type="compositionally biased region" description="Pro residues" evidence="1">
    <location>
        <begin position="83"/>
        <end position="92"/>
    </location>
</feature>
<sequence>MNSMTAPGEDSGENPRANADQPWADAGASGPEQGGWPYPSGFDSYPPSAPGYPPGGFPPPPPGGFAPPPPGGGYPPRFDAPPGGYPPPPPGYGAPNEYPGFGTPPGYLPGYGPPPAYPPGGYGTPYPGGYFNPGQPQKTNVLAISSLIVALLGLVFWPLALVGTVLGVVALSQIKRTGEAGHGIAVAGTAVGVAAVVLSFILAVVALN</sequence>
<keyword evidence="5" id="KW-1185">Reference proteome</keyword>
<dbReference type="Proteomes" id="UP000092668">
    <property type="component" value="Unassembled WGS sequence"/>
</dbReference>
<dbReference type="PATRIC" id="fig|354243.3.peg.1799"/>
<comment type="caution">
    <text evidence="4">The sequence shown here is derived from an EMBL/GenBank/DDBJ whole genome shotgun (WGS) entry which is preliminary data.</text>
</comment>
<keyword evidence="2" id="KW-0472">Membrane</keyword>
<dbReference type="EMBL" id="LFOE01000008">
    <property type="protein sequence ID" value="OBY32263.1"/>
    <property type="molecule type" value="Genomic_DNA"/>
</dbReference>
<feature type="transmembrane region" description="Helical" evidence="2">
    <location>
        <begin position="141"/>
        <end position="171"/>
    </location>
</feature>
<keyword evidence="2" id="KW-0812">Transmembrane</keyword>
<dbReference type="AlphaFoldDB" id="A0A1B8SHS7"/>
<evidence type="ECO:0000259" key="3">
    <source>
        <dbReference type="Pfam" id="PF13828"/>
    </source>
</evidence>
<accession>A0A1B8SHS7</accession>
<gene>
    <name evidence="4" type="ORF">ACT18_08625</name>
</gene>
<evidence type="ECO:0000313" key="5">
    <source>
        <dbReference type="Proteomes" id="UP000092668"/>
    </source>
</evidence>
<evidence type="ECO:0000256" key="1">
    <source>
        <dbReference type="SAM" id="MobiDB-lite"/>
    </source>
</evidence>
<dbReference type="STRING" id="354243.BST28_06715"/>
<name>A0A1B8SHS7_9MYCO</name>
<feature type="domain" description="DUF4190" evidence="3">
    <location>
        <begin position="142"/>
        <end position="201"/>
    </location>
</feature>
<dbReference type="Pfam" id="PF13828">
    <property type="entry name" value="DUF4190"/>
    <property type="match status" value="1"/>
</dbReference>
<reference evidence="4 5" key="1">
    <citation type="submission" date="2015-06" db="EMBL/GenBank/DDBJ databases">
        <title>Genome sequence of Mycobacterium kumamotonense strain Roo.</title>
        <authorList>
            <person name="Greninger A.L."/>
            <person name="Cunningham G."/>
            <person name="Miller S."/>
        </authorList>
    </citation>
    <scope>NUCLEOTIDE SEQUENCE [LARGE SCALE GENOMIC DNA]</scope>
    <source>
        <strain evidence="4 5">Roo</strain>
    </source>
</reference>
<feature type="compositionally biased region" description="Pro residues" evidence="1">
    <location>
        <begin position="47"/>
        <end position="73"/>
    </location>
</feature>
<proteinExistence type="predicted"/>
<feature type="region of interest" description="Disordered" evidence="1">
    <location>
        <begin position="1"/>
        <end position="98"/>
    </location>
</feature>
<dbReference type="InterPro" id="IPR025241">
    <property type="entry name" value="DUF4190"/>
</dbReference>
<organism evidence="4 5">
    <name type="scientific">Mycolicibacter kumamotonensis</name>
    <dbReference type="NCBI Taxonomy" id="354243"/>
    <lineage>
        <taxon>Bacteria</taxon>
        <taxon>Bacillati</taxon>
        <taxon>Actinomycetota</taxon>
        <taxon>Actinomycetes</taxon>
        <taxon>Mycobacteriales</taxon>
        <taxon>Mycobacteriaceae</taxon>
        <taxon>Mycolicibacter</taxon>
    </lineage>
</organism>
<evidence type="ECO:0000256" key="2">
    <source>
        <dbReference type="SAM" id="Phobius"/>
    </source>
</evidence>
<evidence type="ECO:0000313" key="4">
    <source>
        <dbReference type="EMBL" id="OBY32263.1"/>
    </source>
</evidence>
<keyword evidence="2" id="KW-1133">Transmembrane helix</keyword>
<feature type="transmembrane region" description="Helical" evidence="2">
    <location>
        <begin position="183"/>
        <end position="207"/>
    </location>
</feature>